<sequence>VRVIVTACEGSAAGTLPIMINLAVIRTVSTNMSLSD</sequence>
<evidence type="ECO:0000313" key="1">
    <source>
        <dbReference type="EMBL" id="SVA18819.1"/>
    </source>
</evidence>
<organism evidence="1">
    <name type="scientific">marine metagenome</name>
    <dbReference type="NCBI Taxonomy" id="408172"/>
    <lineage>
        <taxon>unclassified sequences</taxon>
        <taxon>metagenomes</taxon>
        <taxon>ecological metagenomes</taxon>
    </lineage>
</organism>
<name>A0A381TSL2_9ZZZZ</name>
<accession>A0A381TSL2</accession>
<dbReference type="AlphaFoldDB" id="A0A381TSL2"/>
<gene>
    <name evidence="1" type="ORF">METZ01_LOCUS71673</name>
</gene>
<reference evidence="1" key="1">
    <citation type="submission" date="2018-05" db="EMBL/GenBank/DDBJ databases">
        <authorList>
            <person name="Lanie J.A."/>
            <person name="Ng W.-L."/>
            <person name="Kazmierczak K.M."/>
            <person name="Andrzejewski T.M."/>
            <person name="Davidsen T.M."/>
            <person name="Wayne K.J."/>
            <person name="Tettelin H."/>
            <person name="Glass J.I."/>
            <person name="Rusch D."/>
            <person name="Podicherti R."/>
            <person name="Tsui H.-C.T."/>
            <person name="Winkler M.E."/>
        </authorList>
    </citation>
    <scope>NUCLEOTIDE SEQUENCE</scope>
</reference>
<protein>
    <submittedName>
        <fullName evidence="1">Uncharacterized protein</fullName>
    </submittedName>
</protein>
<proteinExistence type="predicted"/>
<feature type="non-terminal residue" evidence="1">
    <location>
        <position position="1"/>
    </location>
</feature>
<dbReference type="EMBL" id="UINC01005064">
    <property type="protein sequence ID" value="SVA18819.1"/>
    <property type="molecule type" value="Genomic_DNA"/>
</dbReference>